<dbReference type="EMBL" id="CP028858">
    <property type="protein sequence ID" value="AWB26322.1"/>
    <property type="molecule type" value="Genomic_DNA"/>
</dbReference>
<dbReference type="SMART" id="SM00260">
    <property type="entry name" value="CheW"/>
    <property type="match status" value="1"/>
</dbReference>
<dbReference type="GO" id="GO:0005829">
    <property type="term" value="C:cytosol"/>
    <property type="evidence" value="ECO:0007669"/>
    <property type="project" value="TreeGrafter"/>
</dbReference>
<dbReference type="Proteomes" id="UP000244727">
    <property type="component" value="Chromosome"/>
</dbReference>
<evidence type="ECO:0000259" key="1">
    <source>
        <dbReference type="PROSITE" id="PS50851"/>
    </source>
</evidence>
<evidence type="ECO:0000313" key="2">
    <source>
        <dbReference type="EMBL" id="AWB26322.1"/>
    </source>
</evidence>
<sequence length="145" mass="16005">MSPAATLEPPSQVLVFALGDERYCVGIDQVEEIVATQPISPVPDSPRMVEGVMDLRGTTTTIVDPTVPFGVTGPVDQRQVIVFEADDQRRIGWLVDHGERVREFESPDVEPAEDTQQITGILNADEEFLFWVDPDPINSQIANSE</sequence>
<proteinExistence type="predicted"/>
<dbReference type="SUPFAM" id="SSF50341">
    <property type="entry name" value="CheW-like"/>
    <property type="match status" value="1"/>
</dbReference>
<dbReference type="RefSeq" id="WP_108380691.1">
    <property type="nucleotide sequence ID" value="NZ_CP028858.1"/>
</dbReference>
<dbReference type="InterPro" id="IPR036061">
    <property type="entry name" value="CheW-like_dom_sf"/>
</dbReference>
<dbReference type="PROSITE" id="PS50851">
    <property type="entry name" value="CHEW"/>
    <property type="match status" value="1"/>
</dbReference>
<accession>A0A2R4WXQ2</accession>
<protein>
    <submittedName>
        <fullName evidence="2">Chemotaxis protein CheW</fullName>
    </submittedName>
</protein>
<dbReference type="Gene3D" id="2.30.30.40">
    <property type="entry name" value="SH3 Domains"/>
    <property type="match status" value="1"/>
</dbReference>
<gene>
    <name evidence="2" type="ORF">HARCEL1_00595</name>
</gene>
<dbReference type="GeneID" id="36510960"/>
<dbReference type="Gene3D" id="2.40.50.180">
    <property type="entry name" value="CheA-289, Domain 4"/>
    <property type="match status" value="1"/>
</dbReference>
<dbReference type="Pfam" id="PF01584">
    <property type="entry name" value="CheW"/>
    <property type="match status" value="1"/>
</dbReference>
<reference evidence="2 3" key="1">
    <citation type="submission" date="2018-04" db="EMBL/GenBank/DDBJ databases">
        <title>Halococcoides cellulosivorans gen. nov., sp. nov., an extremely halophilic cellulose-utilizing haloarchaeon from hypersaline lakes.</title>
        <authorList>
            <person name="Sorokin D.Y."/>
            <person name="Toshchakov S.V."/>
            <person name="Samarov N.I."/>
            <person name="Korzhenkov A."/>
            <person name="Kublanov I.V."/>
        </authorList>
    </citation>
    <scope>NUCLEOTIDE SEQUENCE [LARGE SCALE GENOMIC DNA]</scope>
    <source>
        <strain evidence="2 3">HArcel1</strain>
    </source>
</reference>
<organism evidence="2 3">
    <name type="scientific">Halococcoides cellulosivorans</name>
    <dbReference type="NCBI Taxonomy" id="1679096"/>
    <lineage>
        <taxon>Archaea</taxon>
        <taxon>Methanobacteriati</taxon>
        <taxon>Methanobacteriota</taxon>
        <taxon>Stenosarchaea group</taxon>
        <taxon>Halobacteria</taxon>
        <taxon>Halobacteriales</taxon>
        <taxon>Haloarculaceae</taxon>
        <taxon>Halococcoides</taxon>
    </lineage>
</organism>
<dbReference type="PANTHER" id="PTHR22617">
    <property type="entry name" value="CHEMOTAXIS SENSOR HISTIDINE KINASE-RELATED"/>
    <property type="match status" value="1"/>
</dbReference>
<dbReference type="KEGG" id="harc:HARCEL1_00595"/>
<dbReference type="PANTHER" id="PTHR22617:SF23">
    <property type="entry name" value="CHEMOTAXIS PROTEIN CHEW"/>
    <property type="match status" value="1"/>
</dbReference>
<dbReference type="GO" id="GO:0007165">
    <property type="term" value="P:signal transduction"/>
    <property type="evidence" value="ECO:0007669"/>
    <property type="project" value="InterPro"/>
</dbReference>
<dbReference type="GO" id="GO:0006935">
    <property type="term" value="P:chemotaxis"/>
    <property type="evidence" value="ECO:0007669"/>
    <property type="project" value="InterPro"/>
</dbReference>
<dbReference type="AlphaFoldDB" id="A0A2R4WXQ2"/>
<dbReference type="InterPro" id="IPR039315">
    <property type="entry name" value="CheW"/>
</dbReference>
<evidence type="ECO:0000313" key="3">
    <source>
        <dbReference type="Proteomes" id="UP000244727"/>
    </source>
</evidence>
<dbReference type="InterPro" id="IPR002545">
    <property type="entry name" value="CheW-lke_dom"/>
</dbReference>
<feature type="domain" description="CheW-like" evidence="1">
    <location>
        <begin position="10"/>
        <end position="143"/>
    </location>
</feature>
<keyword evidence="3" id="KW-1185">Reference proteome</keyword>
<name>A0A2R4WXQ2_9EURY</name>